<dbReference type="InterPro" id="IPR023631">
    <property type="entry name" value="Amidase_dom"/>
</dbReference>
<accession>A0ABT6MBF9</accession>
<dbReference type="InterPro" id="IPR014085">
    <property type="entry name" value="Allophanate_hydrolase"/>
</dbReference>
<dbReference type="Gene3D" id="3.90.1300.10">
    <property type="entry name" value="Amidase signature (AS) domain"/>
    <property type="match status" value="1"/>
</dbReference>
<dbReference type="Pfam" id="PF01425">
    <property type="entry name" value="Amidase"/>
    <property type="match status" value="1"/>
</dbReference>
<dbReference type="EC" id="3.5.1.54" evidence="3"/>
<name>A0ABT6MBF9_9NOCA</name>
<dbReference type="GO" id="GO:0004039">
    <property type="term" value="F:allophanate hydrolase activity"/>
    <property type="evidence" value="ECO:0007669"/>
    <property type="project" value="UniProtKB-EC"/>
</dbReference>
<dbReference type="Proteomes" id="UP001160334">
    <property type="component" value="Unassembled WGS sequence"/>
</dbReference>
<dbReference type="InterPro" id="IPR053844">
    <property type="entry name" value="AH_C"/>
</dbReference>
<dbReference type="NCBIfam" id="NF006043">
    <property type="entry name" value="PRK08186.1"/>
    <property type="match status" value="1"/>
</dbReference>
<dbReference type="Gene3D" id="3.10.490.10">
    <property type="entry name" value="Gamma-glutamyl cyclotransferase-like"/>
    <property type="match status" value="1"/>
</dbReference>
<proteinExistence type="predicted"/>
<comment type="caution">
    <text evidence="3">The sequence shown here is derived from an EMBL/GenBank/DDBJ whole genome shotgun (WGS) entry which is preliminary data.</text>
</comment>
<feature type="domain" description="Amidase" evidence="1">
    <location>
        <begin position="35"/>
        <end position="444"/>
    </location>
</feature>
<dbReference type="SUPFAM" id="SSF75304">
    <property type="entry name" value="Amidase signature (AS) enzymes"/>
    <property type="match status" value="1"/>
</dbReference>
<organism evidence="3 4">
    <name type="scientific">Prescottella agglutinans</name>
    <dbReference type="NCBI Taxonomy" id="1644129"/>
    <lineage>
        <taxon>Bacteria</taxon>
        <taxon>Bacillati</taxon>
        <taxon>Actinomycetota</taxon>
        <taxon>Actinomycetes</taxon>
        <taxon>Mycobacteriales</taxon>
        <taxon>Nocardiaceae</taxon>
        <taxon>Prescottella</taxon>
    </lineage>
</organism>
<feature type="domain" description="Allophanate hydrolase C-terminal" evidence="2">
    <location>
        <begin position="468"/>
        <end position="589"/>
    </location>
</feature>
<protein>
    <submittedName>
        <fullName evidence="3">Allophanate hydrolase</fullName>
        <ecNumber evidence="3">3.5.1.54</ecNumber>
    </submittedName>
</protein>
<keyword evidence="4" id="KW-1185">Reference proteome</keyword>
<dbReference type="Gene3D" id="1.20.58.1700">
    <property type="match status" value="1"/>
</dbReference>
<evidence type="ECO:0000259" key="1">
    <source>
        <dbReference type="Pfam" id="PF01425"/>
    </source>
</evidence>
<dbReference type="NCBIfam" id="TIGR02713">
    <property type="entry name" value="allophanate_hyd"/>
    <property type="match status" value="1"/>
</dbReference>
<evidence type="ECO:0000313" key="4">
    <source>
        <dbReference type="Proteomes" id="UP001160334"/>
    </source>
</evidence>
<dbReference type="PANTHER" id="PTHR11895:SF169">
    <property type="entry name" value="GLUTAMYL-TRNA(GLN) AMIDOTRANSFERASE"/>
    <property type="match status" value="1"/>
</dbReference>
<dbReference type="EMBL" id="JARXVC010000006">
    <property type="protein sequence ID" value="MDH6281632.1"/>
    <property type="molecule type" value="Genomic_DNA"/>
</dbReference>
<dbReference type="InterPro" id="IPR036928">
    <property type="entry name" value="AS_sf"/>
</dbReference>
<keyword evidence="3" id="KW-0378">Hydrolase</keyword>
<evidence type="ECO:0000259" key="2">
    <source>
        <dbReference type="Pfam" id="PF21986"/>
    </source>
</evidence>
<sequence length="594" mass="60811">MYAEVYTVGPSSAVHARKRSTMTTTLETPTPTDSVRTAFARIAACGRPEVWICLRAEVDVLADAATVEARLAEGEELPLAGTVFAVKDNIDVAGLPTTAACPEFAYVPEASAPAVTRLLDAGALLLGKTNLDQFATGLVGTRSPYGIVRAAQHPERVSGGSSSGSGAAVGLGLVDFALGTDTAGSGRVPAAFNGVVGIKPTVGLVPTLGVVPACADFDCVTVMAPTVDLAARVTSIMVGPDAADPRSRVWPADVTLSAPSIPRVGVPLEAQLEVLSDSYRDSFAAAVVRAGESGMEVARVDIAPLLEAARLLYDGALVAERFDAVGDFVVAHPDAALDPTVAAIVRAAAEKPAHEFVRDTGTLVAAKHYAAGLFAEVDALLLPTTTEHPLVSDVLADPVEINRRLGTFTNFCNLLDMASVAVPAAGAPGESFGVMAVAPAFGDQVAVDVAARIAGSDSAALAPDVGVLLAVFGAHLRGQPLHHQLETLGARFERTVSTTDDYLMVRLDSQPPKPGLVHVPGGGGRSLPGELYRISPAGLGTFLAALPAPMALTAMTLADGTAAVGFTCTPEAAASGVDITEFGGWRSFLVGTVA</sequence>
<evidence type="ECO:0000313" key="3">
    <source>
        <dbReference type="EMBL" id="MDH6281632.1"/>
    </source>
</evidence>
<reference evidence="3 4" key="1">
    <citation type="submission" date="2023-04" db="EMBL/GenBank/DDBJ databases">
        <title>Forest soil microbial communities from Buena Vista Peninsula, Colon Province, Panama.</title>
        <authorList>
            <person name="Bouskill N."/>
        </authorList>
    </citation>
    <scope>NUCLEOTIDE SEQUENCE [LARGE SCALE GENOMIC DNA]</scope>
    <source>
        <strain evidence="3 4">CFH S0262</strain>
    </source>
</reference>
<dbReference type="Pfam" id="PF21986">
    <property type="entry name" value="AH_C"/>
    <property type="match status" value="1"/>
</dbReference>
<dbReference type="InterPro" id="IPR000120">
    <property type="entry name" value="Amidase"/>
</dbReference>
<dbReference type="PANTHER" id="PTHR11895">
    <property type="entry name" value="TRANSAMIDASE"/>
    <property type="match status" value="1"/>
</dbReference>
<gene>
    <name evidence="3" type="ORF">M2280_002853</name>
</gene>